<evidence type="ECO:0000313" key="7">
    <source>
        <dbReference type="EMBL" id="CAD9014314.1"/>
    </source>
</evidence>
<evidence type="ECO:0000256" key="2">
    <source>
        <dbReference type="ARBA" id="ARBA00022679"/>
    </source>
</evidence>
<dbReference type="Gene3D" id="3.30.200.20">
    <property type="entry name" value="Phosphorylase Kinase, domain 1"/>
    <property type="match status" value="1"/>
</dbReference>
<dbReference type="PANTHER" id="PTHR24055">
    <property type="entry name" value="MITOGEN-ACTIVATED PROTEIN KINASE"/>
    <property type="match status" value="1"/>
</dbReference>
<keyword evidence="1" id="KW-0723">Serine/threonine-protein kinase</keyword>
<evidence type="ECO:0000259" key="6">
    <source>
        <dbReference type="PROSITE" id="PS50011"/>
    </source>
</evidence>
<protein>
    <recommendedName>
        <fullName evidence="6">Protein kinase domain-containing protein</fullName>
    </recommendedName>
</protein>
<sequence>MPSNPPARLSAAKHRAKRVGTDCVLWSKDSHCLFPHAQRELIRWLLLVHARDGSCLASIPCELVGHLFQWCTWMERGLYTVHGVLLDVPCHYEVTVAHTTPRRVGRSESTVIRTDAQGGKQRFGLVKCENACATWDVVRELELQAQLRHENICSLEEILPPRNPHFNDLYFTTQHMDTNLQVVIQSQMEFTNHVPHFVYQILRGLRYMHSAGVVHQQLCPSVCKVNALCELRLGNYGVECRSSQHEKFGKVDATNLWYRAPEVLLGGCSPNPIAPAVDIWAAGCIFAELLSRRPLVPGRNYVSQLHLVCGFVGYPEEEDLDWVHNDAAKEFVLKLSRQERVPIEKAVPALDSDPVAADLLSGMLQLTPARRQSACDLLQHPYLKELHSPEDELVSSHCIAVSGGGGASPKPSDVRARLWSMIRRYQG</sequence>
<keyword evidence="4" id="KW-0418">Kinase</keyword>
<accession>A0A7S1IJG4</accession>
<keyword evidence="3" id="KW-0547">Nucleotide-binding</keyword>
<dbReference type="AlphaFoldDB" id="A0A7S1IJG4"/>
<dbReference type="SUPFAM" id="SSF56112">
    <property type="entry name" value="Protein kinase-like (PK-like)"/>
    <property type="match status" value="1"/>
</dbReference>
<name>A0A7S1IJG4_9EUGL</name>
<feature type="domain" description="Protein kinase" evidence="6">
    <location>
        <begin position="98"/>
        <end position="383"/>
    </location>
</feature>
<dbReference type="InterPro" id="IPR050117">
    <property type="entry name" value="MAPK"/>
</dbReference>
<reference evidence="7" key="1">
    <citation type="submission" date="2021-01" db="EMBL/GenBank/DDBJ databases">
        <authorList>
            <person name="Corre E."/>
            <person name="Pelletier E."/>
            <person name="Niang G."/>
            <person name="Scheremetjew M."/>
            <person name="Finn R."/>
            <person name="Kale V."/>
            <person name="Holt S."/>
            <person name="Cochrane G."/>
            <person name="Meng A."/>
            <person name="Brown T."/>
            <person name="Cohen L."/>
        </authorList>
    </citation>
    <scope>NUCLEOTIDE SEQUENCE</scope>
    <source>
        <strain evidence="7">NIES-381</strain>
    </source>
</reference>
<evidence type="ECO:0000256" key="4">
    <source>
        <dbReference type="ARBA" id="ARBA00022777"/>
    </source>
</evidence>
<organism evidence="7">
    <name type="scientific">Eutreptiella gymnastica</name>
    <dbReference type="NCBI Taxonomy" id="73025"/>
    <lineage>
        <taxon>Eukaryota</taxon>
        <taxon>Discoba</taxon>
        <taxon>Euglenozoa</taxon>
        <taxon>Euglenida</taxon>
        <taxon>Spirocuta</taxon>
        <taxon>Euglenophyceae</taxon>
        <taxon>Eutreptiales</taxon>
        <taxon>Eutreptiaceae</taxon>
        <taxon>Eutreptiella</taxon>
    </lineage>
</organism>
<dbReference type="InterPro" id="IPR011009">
    <property type="entry name" value="Kinase-like_dom_sf"/>
</dbReference>
<dbReference type="InterPro" id="IPR000719">
    <property type="entry name" value="Prot_kinase_dom"/>
</dbReference>
<evidence type="ECO:0000256" key="3">
    <source>
        <dbReference type="ARBA" id="ARBA00022741"/>
    </source>
</evidence>
<dbReference type="GO" id="GO:0004674">
    <property type="term" value="F:protein serine/threonine kinase activity"/>
    <property type="evidence" value="ECO:0007669"/>
    <property type="project" value="UniProtKB-KW"/>
</dbReference>
<dbReference type="EMBL" id="HBGA01068033">
    <property type="protein sequence ID" value="CAD9014314.1"/>
    <property type="molecule type" value="Transcribed_RNA"/>
</dbReference>
<dbReference type="Pfam" id="PF00069">
    <property type="entry name" value="Pkinase"/>
    <property type="match status" value="1"/>
</dbReference>
<dbReference type="PROSITE" id="PS50011">
    <property type="entry name" value="PROTEIN_KINASE_DOM"/>
    <property type="match status" value="1"/>
</dbReference>
<evidence type="ECO:0000256" key="1">
    <source>
        <dbReference type="ARBA" id="ARBA00022527"/>
    </source>
</evidence>
<dbReference type="GO" id="GO:0005524">
    <property type="term" value="F:ATP binding"/>
    <property type="evidence" value="ECO:0007669"/>
    <property type="project" value="UniProtKB-KW"/>
</dbReference>
<dbReference type="FunFam" id="1.10.510.10:FF:000624">
    <property type="entry name" value="Mitogen-activated protein kinase"/>
    <property type="match status" value="1"/>
</dbReference>
<keyword evidence="5" id="KW-0067">ATP-binding</keyword>
<evidence type="ECO:0000256" key="5">
    <source>
        <dbReference type="ARBA" id="ARBA00022840"/>
    </source>
</evidence>
<proteinExistence type="predicted"/>
<gene>
    <name evidence="7" type="ORF">EGYM00392_LOCUS25418</name>
</gene>
<keyword evidence="2" id="KW-0808">Transferase</keyword>
<dbReference type="Gene3D" id="1.10.510.10">
    <property type="entry name" value="Transferase(Phosphotransferase) domain 1"/>
    <property type="match status" value="1"/>
</dbReference>
<dbReference type="SMART" id="SM00220">
    <property type="entry name" value="S_TKc"/>
    <property type="match status" value="1"/>
</dbReference>